<proteinExistence type="predicted"/>
<organism evidence="1 2">
    <name type="scientific">Lindgomyces ingoldianus</name>
    <dbReference type="NCBI Taxonomy" id="673940"/>
    <lineage>
        <taxon>Eukaryota</taxon>
        <taxon>Fungi</taxon>
        <taxon>Dikarya</taxon>
        <taxon>Ascomycota</taxon>
        <taxon>Pezizomycotina</taxon>
        <taxon>Dothideomycetes</taxon>
        <taxon>Pleosporomycetidae</taxon>
        <taxon>Pleosporales</taxon>
        <taxon>Lindgomycetaceae</taxon>
        <taxon>Lindgomyces</taxon>
    </lineage>
</organism>
<protein>
    <submittedName>
        <fullName evidence="1">Uncharacterized protein</fullName>
    </submittedName>
</protein>
<dbReference type="EMBL" id="MU003542">
    <property type="protein sequence ID" value="KAF2463968.1"/>
    <property type="molecule type" value="Genomic_DNA"/>
</dbReference>
<reference evidence="1" key="1">
    <citation type="journal article" date="2020" name="Stud. Mycol.">
        <title>101 Dothideomycetes genomes: a test case for predicting lifestyles and emergence of pathogens.</title>
        <authorList>
            <person name="Haridas S."/>
            <person name="Albert R."/>
            <person name="Binder M."/>
            <person name="Bloem J."/>
            <person name="Labutti K."/>
            <person name="Salamov A."/>
            <person name="Andreopoulos B."/>
            <person name="Baker S."/>
            <person name="Barry K."/>
            <person name="Bills G."/>
            <person name="Bluhm B."/>
            <person name="Cannon C."/>
            <person name="Castanera R."/>
            <person name="Culley D."/>
            <person name="Daum C."/>
            <person name="Ezra D."/>
            <person name="Gonzalez J."/>
            <person name="Henrissat B."/>
            <person name="Kuo A."/>
            <person name="Liang C."/>
            <person name="Lipzen A."/>
            <person name="Lutzoni F."/>
            <person name="Magnuson J."/>
            <person name="Mondo S."/>
            <person name="Nolan M."/>
            <person name="Ohm R."/>
            <person name="Pangilinan J."/>
            <person name="Park H.-J."/>
            <person name="Ramirez L."/>
            <person name="Alfaro M."/>
            <person name="Sun H."/>
            <person name="Tritt A."/>
            <person name="Yoshinaga Y."/>
            <person name="Zwiers L.-H."/>
            <person name="Turgeon B."/>
            <person name="Goodwin S."/>
            <person name="Spatafora J."/>
            <person name="Crous P."/>
            <person name="Grigoriev I."/>
        </authorList>
    </citation>
    <scope>NUCLEOTIDE SEQUENCE</scope>
    <source>
        <strain evidence="1">ATCC 200398</strain>
    </source>
</reference>
<evidence type="ECO:0000313" key="2">
    <source>
        <dbReference type="Proteomes" id="UP000799755"/>
    </source>
</evidence>
<name>A0ACB6QAL1_9PLEO</name>
<evidence type="ECO:0000313" key="1">
    <source>
        <dbReference type="EMBL" id="KAF2463968.1"/>
    </source>
</evidence>
<accession>A0ACB6QAL1</accession>
<keyword evidence="2" id="KW-1185">Reference proteome</keyword>
<comment type="caution">
    <text evidence="1">The sequence shown here is derived from an EMBL/GenBank/DDBJ whole genome shotgun (WGS) entry which is preliminary data.</text>
</comment>
<gene>
    <name evidence="1" type="ORF">BDR25DRAFT_307443</name>
</gene>
<dbReference type="Proteomes" id="UP000799755">
    <property type="component" value="Unassembled WGS sequence"/>
</dbReference>
<sequence>MTRVWSKIRDRTDSHYQGVLWERSLRVASSASRLPAFGCRHSSCRVGELKPLMEKDSSQLLESLYQDDDAMRRVASIEIEEMDFDVGEEFSGRGKPTLRFLTREPKT</sequence>